<dbReference type="AlphaFoldDB" id="A0A3P3XSM1"/>
<dbReference type="PROSITE" id="PS00211">
    <property type="entry name" value="ABC_TRANSPORTER_1"/>
    <property type="match status" value="1"/>
</dbReference>
<keyword evidence="2" id="KW-0677">Repeat</keyword>
<dbReference type="CDD" id="cd03216">
    <property type="entry name" value="ABC_Carb_Monos_I"/>
    <property type="match status" value="1"/>
</dbReference>
<dbReference type="PROSITE" id="PS50893">
    <property type="entry name" value="ABC_TRANSPORTER_2"/>
    <property type="match status" value="2"/>
</dbReference>
<dbReference type="Pfam" id="PF00005">
    <property type="entry name" value="ABC_tran"/>
    <property type="match status" value="2"/>
</dbReference>
<evidence type="ECO:0000313" key="6">
    <source>
        <dbReference type="EMBL" id="SLM19287.1"/>
    </source>
</evidence>
<gene>
    <name evidence="6" type="ORF">SPIRO4BDMA_50802</name>
</gene>
<dbReference type="EMBL" id="FWDO01000005">
    <property type="protein sequence ID" value="SLM19287.1"/>
    <property type="molecule type" value="Genomic_DNA"/>
</dbReference>
<protein>
    <submittedName>
        <fullName evidence="6">Putative Uncharacterized ABC transporter ATP-binding protein YufO</fullName>
    </submittedName>
</protein>
<evidence type="ECO:0000256" key="4">
    <source>
        <dbReference type="ARBA" id="ARBA00022840"/>
    </source>
</evidence>
<organism evidence="6">
    <name type="scientific">uncultured spirochete</name>
    <dbReference type="NCBI Taxonomy" id="156406"/>
    <lineage>
        <taxon>Bacteria</taxon>
        <taxon>Pseudomonadati</taxon>
        <taxon>Spirochaetota</taxon>
        <taxon>Spirochaetia</taxon>
        <taxon>Spirochaetales</taxon>
        <taxon>environmental samples</taxon>
    </lineage>
</organism>
<dbReference type="Gene3D" id="3.40.50.300">
    <property type="entry name" value="P-loop containing nucleotide triphosphate hydrolases"/>
    <property type="match status" value="2"/>
</dbReference>
<keyword evidence="4 6" id="KW-0067">ATP-binding</keyword>
<dbReference type="PANTHER" id="PTHR43790">
    <property type="entry name" value="CARBOHYDRATE TRANSPORT ATP-BINDING PROTEIN MG119-RELATED"/>
    <property type="match status" value="1"/>
</dbReference>
<feature type="domain" description="ABC transporter" evidence="5">
    <location>
        <begin position="270"/>
        <end position="517"/>
    </location>
</feature>
<dbReference type="InterPro" id="IPR003593">
    <property type="entry name" value="AAA+_ATPase"/>
</dbReference>
<dbReference type="PANTHER" id="PTHR43790:SF9">
    <property type="entry name" value="GALACTOFURANOSE TRANSPORTER ATP-BINDING PROTEIN YTFR"/>
    <property type="match status" value="1"/>
</dbReference>
<accession>A0A3P3XSM1</accession>
<dbReference type="InterPro" id="IPR050107">
    <property type="entry name" value="ABC_carbohydrate_import_ATPase"/>
</dbReference>
<evidence type="ECO:0000256" key="1">
    <source>
        <dbReference type="ARBA" id="ARBA00022448"/>
    </source>
</evidence>
<evidence type="ECO:0000256" key="3">
    <source>
        <dbReference type="ARBA" id="ARBA00022741"/>
    </source>
</evidence>
<keyword evidence="3" id="KW-0547">Nucleotide-binding</keyword>
<dbReference type="InterPro" id="IPR027417">
    <property type="entry name" value="P-loop_NTPase"/>
</dbReference>
<dbReference type="InterPro" id="IPR003439">
    <property type="entry name" value="ABC_transporter-like_ATP-bd"/>
</dbReference>
<dbReference type="SMART" id="SM00382">
    <property type="entry name" value="AAA"/>
    <property type="match status" value="1"/>
</dbReference>
<feature type="domain" description="ABC transporter" evidence="5">
    <location>
        <begin position="7"/>
        <end position="251"/>
    </location>
</feature>
<dbReference type="SUPFAM" id="SSF52540">
    <property type="entry name" value="P-loop containing nucleoside triphosphate hydrolases"/>
    <property type="match status" value="2"/>
</dbReference>
<evidence type="ECO:0000259" key="5">
    <source>
        <dbReference type="PROSITE" id="PS50893"/>
    </source>
</evidence>
<dbReference type="GO" id="GO:0016887">
    <property type="term" value="F:ATP hydrolysis activity"/>
    <property type="evidence" value="ECO:0007669"/>
    <property type="project" value="InterPro"/>
</dbReference>
<dbReference type="GO" id="GO:0005524">
    <property type="term" value="F:ATP binding"/>
    <property type="evidence" value="ECO:0007669"/>
    <property type="project" value="UniProtKB-KW"/>
</dbReference>
<dbReference type="InterPro" id="IPR017871">
    <property type="entry name" value="ABC_transporter-like_CS"/>
</dbReference>
<proteinExistence type="predicted"/>
<keyword evidence="1" id="KW-0813">Transport</keyword>
<name>A0A3P3XSM1_9SPIR</name>
<reference evidence="6" key="1">
    <citation type="submission" date="2017-02" db="EMBL/GenBank/DDBJ databases">
        <authorList>
            <person name="Regsiter A."/>
            <person name="William W."/>
        </authorList>
    </citation>
    <scope>NUCLEOTIDE SEQUENCE</scope>
    <source>
        <strain evidence="6">BdmA 4</strain>
    </source>
</reference>
<evidence type="ECO:0000256" key="2">
    <source>
        <dbReference type="ARBA" id="ARBA00022737"/>
    </source>
</evidence>
<sequence>MQPMTAVRMREISKRYLPSGVLANDGAELEVEQGSIHAIVGENGAGKTTLMKVLAGLELPDSGDIEINGEPTHISSPAHARALGIGMVHQHFLMFDELSAAENIFFGLEPVQKPRLLRLLGIIDSSGLNEKAKSLANEYGFSIDPSAPVGALSISTRQQIEILRQLAREMRILILDEPTSVLTEQETEALFEKLAEIRHMGRTILLVTHKIDEVMQIADKVTVMREGKTIGTYSVASTSANELASIIMGGVPSEEIQIHKEHAIKGASVMRIEGLCTHRHHRGGVGLSEIAFDVHAGEVLGICALSSNGLDELEDVLAGFLVPSAGRCAFGGLHFDVRKVHEYRRFLKEGKISYLPSDRMRRAAALSLPVRDNFIALSRRNYFSRGWIRSTLARRATQEAIHAFDISAQPEQMTAELSGGNIQKLAIARLFSKEQPELFILCEPTWGLDIRSTEQVHSRIREVQNAGSAVLLLSSDVDEILTLSDRVMVLYRGKQVLTRENSGYLNRALIGEYLLGTRSA</sequence>